<dbReference type="RefSeq" id="WP_188553367.1">
    <property type="nucleotide sequence ID" value="NZ_BMGT01000002.1"/>
</dbReference>
<keyword evidence="2" id="KW-1185">Reference proteome</keyword>
<dbReference type="Proteomes" id="UP000647241">
    <property type="component" value="Unassembled WGS sequence"/>
</dbReference>
<protein>
    <submittedName>
        <fullName evidence="1">Uncharacterized protein</fullName>
    </submittedName>
</protein>
<evidence type="ECO:0000313" key="2">
    <source>
        <dbReference type="Proteomes" id="UP000647241"/>
    </source>
</evidence>
<comment type="caution">
    <text evidence="1">The sequence shown here is derived from an EMBL/GenBank/DDBJ whole genome shotgun (WGS) entry which is preliminary data.</text>
</comment>
<reference evidence="1" key="1">
    <citation type="journal article" date="2014" name="Int. J. Syst. Evol. Microbiol.">
        <title>Complete genome sequence of Corynebacterium casei LMG S-19264T (=DSM 44701T), isolated from a smear-ripened cheese.</title>
        <authorList>
            <consortium name="US DOE Joint Genome Institute (JGI-PGF)"/>
            <person name="Walter F."/>
            <person name="Albersmeier A."/>
            <person name="Kalinowski J."/>
            <person name="Ruckert C."/>
        </authorList>
    </citation>
    <scope>NUCLEOTIDE SEQUENCE</scope>
    <source>
        <strain evidence="1">CGMCC 1.12997</strain>
    </source>
</reference>
<dbReference type="EMBL" id="BMGT01000002">
    <property type="protein sequence ID" value="GGG71900.1"/>
    <property type="molecule type" value="Genomic_DNA"/>
</dbReference>
<name>A0A917H9H1_9BACT</name>
<reference evidence="1" key="2">
    <citation type="submission" date="2020-09" db="EMBL/GenBank/DDBJ databases">
        <authorList>
            <person name="Sun Q."/>
            <person name="Zhou Y."/>
        </authorList>
    </citation>
    <scope>NUCLEOTIDE SEQUENCE</scope>
    <source>
        <strain evidence="1">CGMCC 1.12997</strain>
    </source>
</reference>
<proteinExistence type="predicted"/>
<dbReference type="AlphaFoldDB" id="A0A917H9H1"/>
<evidence type="ECO:0000313" key="1">
    <source>
        <dbReference type="EMBL" id="GGG71900.1"/>
    </source>
</evidence>
<sequence length="139" mass="15926">MDTRKPTGALEFDSPSGKRQSREVNYVLDIRDYRGRAGYPWLVIAANPQLSVYALWLWLLSEGGKNERGESWIKRRRWLFQDPNVAKGTGGQANADGKDGRAVKIMRENPTMSARNLVRLLKENGIRRGKDWVLKHKCD</sequence>
<gene>
    <name evidence="1" type="ORF">GCM10011585_12730</name>
</gene>
<organism evidence="1 2">
    <name type="scientific">Edaphobacter dinghuensis</name>
    <dbReference type="NCBI Taxonomy" id="1560005"/>
    <lineage>
        <taxon>Bacteria</taxon>
        <taxon>Pseudomonadati</taxon>
        <taxon>Acidobacteriota</taxon>
        <taxon>Terriglobia</taxon>
        <taxon>Terriglobales</taxon>
        <taxon>Acidobacteriaceae</taxon>
        <taxon>Edaphobacter</taxon>
    </lineage>
</organism>
<accession>A0A917H9H1</accession>